<dbReference type="InterPro" id="IPR040775">
    <property type="entry name" value="Tail_spike_N"/>
</dbReference>
<dbReference type="KEGG" id="vg:13997507"/>
<organism evidence="2 3">
    <name type="scientific">Escherichia phage IME11</name>
    <dbReference type="NCBI Taxonomy" id="1239384"/>
    <lineage>
        <taxon>Viruses</taxon>
        <taxon>Duplodnaviria</taxon>
        <taxon>Heunggongvirae</taxon>
        <taxon>Uroviricota</taxon>
        <taxon>Caudoviricetes</taxon>
        <taxon>Schitoviridae</taxon>
        <taxon>Enquatrovirinae</taxon>
        <taxon>Gamaleyavirus</taxon>
        <taxon>Gamaleyavirus IME11</taxon>
    </lineage>
</organism>
<dbReference type="Proteomes" id="UP000001223">
    <property type="component" value="Segment"/>
</dbReference>
<protein>
    <recommendedName>
        <fullName evidence="1">Tail spike TSP1/Gp66 N-terminal domain-containing protein</fullName>
    </recommendedName>
</protein>
<evidence type="ECO:0000313" key="2">
    <source>
        <dbReference type="EMBL" id="AFV29139.1"/>
    </source>
</evidence>
<dbReference type="InterPro" id="IPR044914">
    <property type="entry name" value="Endosialidase_C_dom_sf"/>
</dbReference>
<evidence type="ECO:0000259" key="1">
    <source>
        <dbReference type="Pfam" id="PF18668"/>
    </source>
</evidence>
<dbReference type="Gene3D" id="2.10.10.80">
    <property type="match status" value="1"/>
</dbReference>
<dbReference type="Gene3D" id="4.10.1090.10">
    <property type="entry name" value="Endosialidase, domain 4"/>
    <property type="match status" value="1"/>
</dbReference>
<dbReference type="RefSeq" id="YP_006990695.1">
    <property type="nucleotide sequence ID" value="NC_019423.1"/>
</dbReference>
<feature type="domain" description="Tail spike TSP1/Gp66 N-terminal" evidence="1">
    <location>
        <begin position="244"/>
        <end position="291"/>
    </location>
</feature>
<name>K4MPY5_9CAUD</name>
<dbReference type="GeneID" id="13997507"/>
<evidence type="ECO:0000313" key="3">
    <source>
        <dbReference type="Proteomes" id="UP000001223"/>
    </source>
</evidence>
<dbReference type="OrthoDB" id="521at10239"/>
<sequence>MNSHNPFNTGGSGCTNDFRSADQLVDRIIGDAYHVVKEVYLALGNLTYIYNYLQKYGLIITVDSEDAIKDIPLSIGKFARVYNKSETAGYYFTDYLYVADDTTGIPSNDPTATGSWVSTKATGSNASFVRIWKYRAEADGVTSIELPTDIPIVGVQTIYVEGVRQDINEGFSYNEGTATITLADSLEAGNLVTVIIGITDPDLDVDVFAILKNSDGASNIGTSDGSTVQQELDTALKSFISLEKGGVLTKRNQLVYDGESFYNWRGDLPKTIPAGSTISSLGGVGKKTWGVISMTEASQLLWKRNKLITAITGVGGLLDSQWVSIWEFANEIVDMPTSNPQTWDWTPAFVAARDYIESYVQQVAVNSTMWGTKTLFVPSGIYLLKEEVLFTQYANSRGSLSTGYRIVGDGMTSTVIQPVTDGQTAFRATNCKFNLQDIGFRAGAKYNKGVVMGSTDKWEPVFHSNWDRVGFSGFARGVVGNLVFDSTFIDVFVQEITEMQDISEYSAGVDFPAYMGPANNSKDAVNTGDCSNNITFIRLTVETAKTNNAIMINLRGRNNSYANHAFNFFAGHVETHNRYAKTLSVQNSININAFGVIFSQNGDEDTPPTRVMYFNNASDICLQACRIITNNVVAAYADTDTKMIAVEGNSGNVSFPHTYVRTPYYNLNTYNAGIAYCIDSSNATRGVRSYDDTGVIINQYSNKKVASRRRLTSMNSIGLSFEERVEADGSLVWAYSTSRDDTTVPTDRMSLTSAGALQTTGNLQIGAMSSSGVTRGIDFINNGDKSTITARIQADNVGRLYFGSYGLTQNWVMGSNTFNPTTDNTHSMGTAANRINAVYAVVFRFSATVGIFSGSGSPEGIVTAGAGSMYLRTDGGANASMYVKETGSGNVGWVAK</sequence>
<accession>K4MPY5</accession>
<proteinExistence type="predicted"/>
<dbReference type="EMBL" id="JX880034">
    <property type="protein sequence ID" value="AFV29139.1"/>
    <property type="molecule type" value="Genomic_DNA"/>
</dbReference>
<dbReference type="Pfam" id="PF18668">
    <property type="entry name" value="Tail_spike_N"/>
    <property type="match status" value="1"/>
</dbReference>
<gene>
    <name evidence="2" type="ORF">IME11_90</name>
</gene>
<reference evidence="2 3" key="1">
    <citation type="journal article" date="2012" name="J. Virol.">
        <title>Complete Genome Sequence of IME11, a New N4-Like Bacteriophage.</title>
        <authorList>
            <person name="Fan H."/>
            <person name="Fan H."/>
            <person name="An X."/>
            <person name="Huang Y."/>
            <person name="Zhang Z."/>
            <person name="Mi Z."/>
            <person name="Tong Y."/>
        </authorList>
    </citation>
    <scope>NUCLEOTIDE SEQUENCE [LARGE SCALE GENOMIC DNA]</scope>
</reference>
<keyword evidence="3" id="KW-1185">Reference proteome</keyword>